<accession>A0ABU1QU54</accession>
<reference evidence="2 3" key="1">
    <citation type="submission" date="2023-07" db="EMBL/GenBank/DDBJ databases">
        <title>Sorghum-associated microbial communities from plants grown in Nebraska, USA.</title>
        <authorList>
            <person name="Schachtman D."/>
        </authorList>
    </citation>
    <scope>NUCLEOTIDE SEQUENCE [LARGE SCALE GENOMIC DNA]</scope>
    <source>
        <strain evidence="2 3">BE57</strain>
    </source>
</reference>
<name>A0ABU1QU54_9BACT</name>
<comment type="caution">
    <text evidence="2">The sequence shown here is derived from an EMBL/GenBank/DDBJ whole genome shotgun (WGS) entry which is preliminary data.</text>
</comment>
<organism evidence="2 3">
    <name type="scientific">Dyadobacter fermentans</name>
    <dbReference type="NCBI Taxonomy" id="94254"/>
    <lineage>
        <taxon>Bacteria</taxon>
        <taxon>Pseudomonadati</taxon>
        <taxon>Bacteroidota</taxon>
        <taxon>Cytophagia</taxon>
        <taxon>Cytophagales</taxon>
        <taxon>Spirosomataceae</taxon>
        <taxon>Dyadobacter</taxon>
    </lineage>
</organism>
<feature type="domain" description="DUF2281" evidence="1">
    <location>
        <begin position="6"/>
        <end position="58"/>
    </location>
</feature>
<dbReference type="Proteomes" id="UP001264980">
    <property type="component" value="Unassembled WGS sequence"/>
</dbReference>
<dbReference type="RefSeq" id="WP_309981210.1">
    <property type="nucleotide sequence ID" value="NZ_JAVDTI010000001.1"/>
</dbReference>
<dbReference type="Pfam" id="PF10047">
    <property type="entry name" value="DUF2281"/>
    <property type="match status" value="1"/>
</dbReference>
<evidence type="ECO:0000313" key="3">
    <source>
        <dbReference type="Proteomes" id="UP001264980"/>
    </source>
</evidence>
<sequence length="62" mass="7163">MTDTRLYLTLLELSDENKKAVLKFIESLPKEPRPPQRRVAGLAKGMIEMKEGFDDPIDFTRL</sequence>
<evidence type="ECO:0000259" key="1">
    <source>
        <dbReference type="Pfam" id="PF10047"/>
    </source>
</evidence>
<dbReference type="InterPro" id="IPR018739">
    <property type="entry name" value="DUF2281"/>
</dbReference>
<proteinExistence type="predicted"/>
<dbReference type="EMBL" id="JAVDTI010000001">
    <property type="protein sequence ID" value="MDR6803815.1"/>
    <property type="molecule type" value="Genomic_DNA"/>
</dbReference>
<gene>
    <name evidence="2" type="ORF">J2W84_000852</name>
</gene>
<evidence type="ECO:0000313" key="2">
    <source>
        <dbReference type="EMBL" id="MDR6803815.1"/>
    </source>
</evidence>
<protein>
    <recommendedName>
        <fullName evidence="1">DUF2281 domain-containing protein</fullName>
    </recommendedName>
</protein>
<keyword evidence="3" id="KW-1185">Reference proteome</keyword>